<evidence type="ECO:0000256" key="1">
    <source>
        <dbReference type="SAM" id="Phobius"/>
    </source>
</evidence>
<accession>A0AAV8T7W6</accession>
<organism evidence="2 3">
    <name type="scientific">Erythroxylum novogranatense</name>
    <dbReference type="NCBI Taxonomy" id="1862640"/>
    <lineage>
        <taxon>Eukaryota</taxon>
        <taxon>Viridiplantae</taxon>
        <taxon>Streptophyta</taxon>
        <taxon>Embryophyta</taxon>
        <taxon>Tracheophyta</taxon>
        <taxon>Spermatophyta</taxon>
        <taxon>Magnoliopsida</taxon>
        <taxon>eudicotyledons</taxon>
        <taxon>Gunneridae</taxon>
        <taxon>Pentapetalae</taxon>
        <taxon>rosids</taxon>
        <taxon>fabids</taxon>
        <taxon>Malpighiales</taxon>
        <taxon>Erythroxylaceae</taxon>
        <taxon>Erythroxylum</taxon>
    </lineage>
</organism>
<evidence type="ECO:0000313" key="2">
    <source>
        <dbReference type="EMBL" id="KAJ8762424.1"/>
    </source>
</evidence>
<keyword evidence="1" id="KW-0472">Membrane</keyword>
<dbReference type="AlphaFoldDB" id="A0AAV8T7W6"/>
<proteinExistence type="predicted"/>
<feature type="transmembrane region" description="Helical" evidence="1">
    <location>
        <begin position="41"/>
        <end position="64"/>
    </location>
</feature>
<keyword evidence="3" id="KW-1185">Reference proteome</keyword>
<dbReference type="EMBL" id="JAIWQS010000006">
    <property type="protein sequence ID" value="KAJ8762424.1"/>
    <property type="molecule type" value="Genomic_DNA"/>
</dbReference>
<keyword evidence="1" id="KW-0812">Transmembrane</keyword>
<comment type="caution">
    <text evidence="2">The sequence shown here is derived from an EMBL/GenBank/DDBJ whole genome shotgun (WGS) entry which is preliminary data.</text>
</comment>
<reference evidence="2 3" key="1">
    <citation type="submission" date="2021-09" db="EMBL/GenBank/DDBJ databases">
        <title>Genomic insights and catalytic innovation underlie evolution of tropane alkaloids biosynthesis.</title>
        <authorList>
            <person name="Wang Y.-J."/>
            <person name="Tian T."/>
            <person name="Huang J.-P."/>
            <person name="Huang S.-X."/>
        </authorList>
    </citation>
    <scope>NUCLEOTIDE SEQUENCE [LARGE SCALE GENOMIC DNA]</scope>
    <source>
        <strain evidence="2">KIB-2018</strain>
        <tissue evidence="2">Leaf</tissue>
    </source>
</reference>
<keyword evidence="1" id="KW-1133">Transmembrane helix</keyword>
<sequence>MCEIFSFPPYDAHSLRSFLAPSRFLYLFPQKIKNFRELKQDAFVCFLEFTVQASMLVYSLLFMCRRAGNWRIKRSELGRELEFIHTMFRNEDINVSTRFEVSFSLFFLSRCYYAFKAVYLYHIVLLDIVCY</sequence>
<name>A0AAV8T7W6_9ROSI</name>
<dbReference type="Proteomes" id="UP001159364">
    <property type="component" value="Linkage Group LG06"/>
</dbReference>
<protein>
    <submittedName>
        <fullName evidence="2">Uncharacterized protein</fullName>
    </submittedName>
</protein>
<gene>
    <name evidence="2" type="ORF">K2173_007863</name>
</gene>
<evidence type="ECO:0000313" key="3">
    <source>
        <dbReference type="Proteomes" id="UP001159364"/>
    </source>
</evidence>